<accession>A0ABW3VSP0</accession>
<evidence type="ECO:0000313" key="2">
    <source>
        <dbReference type="EMBL" id="MFD1237169.1"/>
    </source>
</evidence>
<name>A0ABW3VSP0_9PSEU</name>
<sequence>MSSPVPPDFLDLPPRSVKPRVAGLTHVIDPGSGVLATRDLLASASAHIDIWKIGWGTAYVDSALGDKIALLAAHDVAVCLGGTLLEIAWAQGRADACLAWARESGFSHVEVSRGTVDMSLAEKGALIRRAVRDFTVLAEVGDKAPGEVLAARTWPGEAVADLDAGAWLVVTEGRQSGTVGTFDAAGRVRPDVVEAVAGAVGVERIVFEAPKASQQAWFVRRFGADVNLGNVAVGDVLSAETLRLGLRSDTAAVVRRDEAGSDTA</sequence>
<dbReference type="PANTHER" id="PTHR48413">
    <property type="match status" value="1"/>
</dbReference>
<dbReference type="InterPro" id="IPR013785">
    <property type="entry name" value="Aldolase_TIM"/>
</dbReference>
<dbReference type="RefSeq" id="WP_346092781.1">
    <property type="nucleotide sequence ID" value="NZ_BAABKS010000061.1"/>
</dbReference>
<organism evidence="2 3">
    <name type="scientific">Pseudonocardia benzenivorans</name>
    <dbReference type="NCBI Taxonomy" id="228005"/>
    <lineage>
        <taxon>Bacteria</taxon>
        <taxon>Bacillati</taxon>
        <taxon>Actinomycetota</taxon>
        <taxon>Actinomycetes</taxon>
        <taxon>Pseudonocardiales</taxon>
        <taxon>Pseudonocardiaceae</taxon>
        <taxon>Pseudonocardia</taxon>
    </lineage>
</organism>
<dbReference type="PANTHER" id="PTHR48413:SF1">
    <property type="entry name" value="PROTEIN HEAT-STRESS-ASSOCIATED 32"/>
    <property type="match status" value="1"/>
</dbReference>
<dbReference type="GO" id="GO:0043817">
    <property type="term" value="F:phosphosulfolactate synthase activity"/>
    <property type="evidence" value="ECO:0007669"/>
    <property type="project" value="UniProtKB-EC"/>
</dbReference>
<keyword evidence="3" id="KW-1185">Reference proteome</keyword>
<evidence type="ECO:0000313" key="3">
    <source>
        <dbReference type="Proteomes" id="UP001597182"/>
    </source>
</evidence>
<gene>
    <name evidence="2" type="ORF">ACFQ34_28130</name>
</gene>
<evidence type="ECO:0000256" key="1">
    <source>
        <dbReference type="ARBA" id="ARBA00010424"/>
    </source>
</evidence>
<comment type="caution">
    <text evidence="2">The sequence shown here is derived from an EMBL/GenBank/DDBJ whole genome shotgun (WGS) entry which is preliminary data.</text>
</comment>
<proteinExistence type="inferred from homology"/>
<dbReference type="Pfam" id="PF02679">
    <property type="entry name" value="ComA"/>
    <property type="match status" value="1"/>
</dbReference>
<dbReference type="InterPro" id="IPR003830">
    <property type="entry name" value="ComA_synth"/>
</dbReference>
<dbReference type="InterPro" id="IPR036112">
    <property type="entry name" value="ComA_synth_sf"/>
</dbReference>
<dbReference type="Proteomes" id="UP001597182">
    <property type="component" value="Unassembled WGS sequence"/>
</dbReference>
<reference evidence="3" key="1">
    <citation type="journal article" date="2019" name="Int. J. Syst. Evol. Microbiol.">
        <title>The Global Catalogue of Microorganisms (GCM) 10K type strain sequencing project: providing services to taxonomists for standard genome sequencing and annotation.</title>
        <authorList>
            <consortium name="The Broad Institute Genomics Platform"/>
            <consortium name="The Broad Institute Genome Sequencing Center for Infectious Disease"/>
            <person name="Wu L."/>
            <person name="Ma J."/>
        </authorList>
    </citation>
    <scope>NUCLEOTIDE SEQUENCE [LARGE SCALE GENOMIC DNA]</scope>
    <source>
        <strain evidence="3">CCUG 49018</strain>
    </source>
</reference>
<dbReference type="EMBL" id="JBHTMB010000271">
    <property type="protein sequence ID" value="MFD1237169.1"/>
    <property type="molecule type" value="Genomic_DNA"/>
</dbReference>
<dbReference type="Gene3D" id="3.20.20.70">
    <property type="entry name" value="Aldolase class I"/>
    <property type="match status" value="1"/>
</dbReference>
<comment type="similarity">
    <text evidence="1">Belongs to the phosphosulfolactate synthase family.</text>
</comment>
<protein>
    <submittedName>
        <fullName evidence="2">Phosphosulfolactate synthase</fullName>
        <ecNumber evidence="2">4.4.1.19</ecNumber>
    </submittedName>
</protein>
<dbReference type="SUPFAM" id="SSF102110">
    <property type="entry name" value="(2r)-phospho-3-sulfolactate synthase ComA"/>
    <property type="match status" value="1"/>
</dbReference>
<keyword evidence="2" id="KW-0456">Lyase</keyword>
<dbReference type="EC" id="4.4.1.19" evidence="2"/>